<feature type="region of interest" description="Disordered" evidence="2">
    <location>
        <begin position="1"/>
        <end position="38"/>
    </location>
</feature>
<keyword evidence="3" id="KW-1133">Transmembrane helix</keyword>
<dbReference type="EMBL" id="FMXB01000007">
    <property type="protein sequence ID" value="SDA52139.1"/>
    <property type="molecule type" value="Genomic_DNA"/>
</dbReference>
<feature type="region of interest" description="Disordered" evidence="2">
    <location>
        <begin position="257"/>
        <end position="301"/>
    </location>
</feature>
<feature type="compositionally biased region" description="Basic and acidic residues" evidence="2">
    <location>
        <begin position="1"/>
        <end position="11"/>
    </location>
</feature>
<keyword evidence="1" id="KW-0175">Coiled coil</keyword>
<dbReference type="OrthoDB" id="78314at2157"/>
<feature type="compositionally biased region" description="Acidic residues" evidence="2">
    <location>
        <begin position="21"/>
        <end position="38"/>
    </location>
</feature>
<evidence type="ECO:0000313" key="5">
    <source>
        <dbReference type="Proteomes" id="UP000323439"/>
    </source>
</evidence>
<feature type="compositionally biased region" description="Basic and acidic residues" evidence="2">
    <location>
        <begin position="280"/>
        <end position="301"/>
    </location>
</feature>
<feature type="compositionally biased region" description="Basic and acidic residues" evidence="2">
    <location>
        <begin position="260"/>
        <end position="269"/>
    </location>
</feature>
<organism evidence="4 5">
    <name type="scientific">Methanobrevibacter millerae</name>
    <dbReference type="NCBI Taxonomy" id="230361"/>
    <lineage>
        <taxon>Archaea</taxon>
        <taxon>Methanobacteriati</taxon>
        <taxon>Methanobacteriota</taxon>
        <taxon>Methanomada group</taxon>
        <taxon>Methanobacteria</taxon>
        <taxon>Methanobacteriales</taxon>
        <taxon>Methanobacteriaceae</taxon>
        <taxon>Methanobrevibacter</taxon>
    </lineage>
</organism>
<keyword evidence="3" id="KW-0812">Transmembrane</keyword>
<evidence type="ECO:0000256" key="3">
    <source>
        <dbReference type="SAM" id="Phobius"/>
    </source>
</evidence>
<sequence>MKDSKEKEHRISNLKNMLDHMDDEEKPENSELEFDEDDFEEDEELINFLNEGHEDYEIDDEYIYRPGKDNPYAVNLEDNAEIDENYIIETNINEQLDEKAPVINQAEGFEDNIGDNFDNLVNIKIGERPVLAIICIVLGLVFIVASVFVYNSGSERIIDNVVSGENNFLVVVLIIIGILLLIYGVFKVLNLKSPLDNMIDSINTVEEEKETLNKVEEKKEEKVIPKSNIPLDKESYKIGEFDMDDLKNSLKKSFSKNLNTKKEEPSKENAEEEIDVEDLPPAREKSESEKGLIKEEIEEKDYEQARLDGESIDEIFADVKELKDDEK</sequence>
<name>A0A1G5W202_9EURY</name>
<gene>
    <name evidence="4" type="ORF">SAMN02910315_01084</name>
</gene>
<proteinExistence type="predicted"/>
<dbReference type="AlphaFoldDB" id="A0A1G5W202"/>
<feature type="coiled-coil region" evidence="1">
    <location>
        <begin position="195"/>
        <end position="222"/>
    </location>
</feature>
<evidence type="ECO:0000313" key="4">
    <source>
        <dbReference type="EMBL" id="SDA52139.1"/>
    </source>
</evidence>
<keyword evidence="5" id="KW-1185">Reference proteome</keyword>
<protein>
    <submittedName>
        <fullName evidence="4">Uncharacterized protein</fullName>
    </submittedName>
</protein>
<evidence type="ECO:0000256" key="2">
    <source>
        <dbReference type="SAM" id="MobiDB-lite"/>
    </source>
</evidence>
<accession>A0A1G5W202</accession>
<dbReference type="Proteomes" id="UP000323439">
    <property type="component" value="Unassembled WGS sequence"/>
</dbReference>
<evidence type="ECO:0000256" key="1">
    <source>
        <dbReference type="SAM" id="Coils"/>
    </source>
</evidence>
<keyword evidence="3" id="KW-0472">Membrane</keyword>
<reference evidence="4 5" key="1">
    <citation type="submission" date="2016-10" db="EMBL/GenBank/DDBJ databases">
        <authorList>
            <person name="Varghese N."/>
            <person name="Submissions S."/>
        </authorList>
    </citation>
    <scope>NUCLEOTIDE SEQUENCE [LARGE SCALE GENOMIC DNA]</scope>
    <source>
        <strain evidence="4 5">DSM 16643</strain>
    </source>
</reference>
<feature type="transmembrane region" description="Helical" evidence="3">
    <location>
        <begin position="168"/>
        <end position="189"/>
    </location>
</feature>
<feature type="transmembrane region" description="Helical" evidence="3">
    <location>
        <begin position="130"/>
        <end position="148"/>
    </location>
</feature>
<dbReference type="RefSeq" id="WP_149731658.1">
    <property type="nucleotide sequence ID" value="NZ_FMXB01000007.1"/>
</dbReference>